<comment type="caution">
    <text evidence="1">The sequence shown here is derived from an EMBL/GenBank/DDBJ whole genome shotgun (WGS) entry which is preliminary data.</text>
</comment>
<sequence>MRSWSCSRRCLMRGRAERHRPAAACAARGPSAAGQLPRALRASRAPPSAARRPLAAIACAEHAPHARVA</sequence>
<evidence type="ECO:0000313" key="1">
    <source>
        <dbReference type="EMBL" id="KAG8098853.1"/>
    </source>
</evidence>
<accession>A0A8J5X335</accession>
<protein>
    <submittedName>
        <fullName evidence="1">Uncharacterized protein</fullName>
    </submittedName>
</protein>
<dbReference type="EMBL" id="JAAALK010000079">
    <property type="protein sequence ID" value="KAG8098853.1"/>
    <property type="molecule type" value="Genomic_DNA"/>
</dbReference>
<keyword evidence="2" id="KW-1185">Reference proteome</keyword>
<dbReference type="Proteomes" id="UP000729402">
    <property type="component" value="Unassembled WGS sequence"/>
</dbReference>
<dbReference type="AlphaFoldDB" id="A0A8J5X335"/>
<proteinExistence type="predicted"/>
<reference evidence="1" key="2">
    <citation type="submission" date="2021-02" db="EMBL/GenBank/DDBJ databases">
        <authorList>
            <person name="Kimball J.A."/>
            <person name="Haas M.W."/>
            <person name="Macchietto M."/>
            <person name="Kono T."/>
            <person name="Duquette J."/>
            <person name="Shao M."/>
        </authorList>
    </citation>
    <scope>NUCLEOTIDE SEQUENCE</scope>
    <source>
        <tissue evidence="1">Fresh leaf tissue</tissue>
    </source>
</reference>
<reference evidence="1" key="1">
    <citation type="journal article" date="2021" name="bioRxiv">
        <title>Whole Genome Assembly and Annotation of Northern Wild Rice, Zizania palustris L., Supports a Whole Genome Duplication in the Zizania Genus.</title>
        <authorList>
            <person name="Haas M."/>
            <person name="Kono T."/>
            <person name="Macchietto M."/>
            <person name="Millas R."/>
            <person name="McGilp L."/>
            <person name="Shao M."/>
            <person name="Duquette J."/>
            <person name="Hirsch C.N."/>
            <person name="Kimball J."/>
        </authorList>
    </citation>
    <scope>NUCLEOTIDE SEQUENCE</scope>
    <source>
        <tissue evidence="1">Fresh leaf tissue</tissue>
    </source>
</reference>
<name>A0A8J5X335_ZIZPA</name>
<evidence type="ECO:0000313" key="2">
    <source>
        <dbReference type="Proteomes" id="UP000729402"/>
    </source>
</evidence>
<organism evidence="1 2">
    <name type="scientific">Zizania palustris</name>
    <name type="common">Northern wild rice</name>
    <dbReference type="NCBI Taxonomy" id="103762"/>
    <lineage>
        <taxon>Eukaryota</taxon>
        <taxon>Viridiplantae</taxon>
        <taxon>Streptophyta</taxon>
        <taxon>Embryophyta</taxon>
        <taxon>Tracheophyta</taxon>
        <taxon>Spermatophyta</taxon>
        <taxon>Magnoliopsida</taxon>
        <taxon>Liliopsida</taxon>
        <taxon>Poales</taxon>
        <taxon>Poaceae</taxon>
        <taxon>BOP clade</taxon>
        <taxon>Oryzoideae</taxon>
        <taxon>Oryzeae</taxon>
        <taxon>Zizaniinae</taxon>
        <taxon>Zizania</taxon>
    </lineage>
</organism>
<gene>
    <name evidence="1" type="ORF">GUJ93_ZPchr0013g34232</name>
</gene>